<evidence type="ECO:0000313" key="3">
    <source>
        <dbReference type="Proteomes" id="UP001430953"/>
    </source>
</evidence>
<feature type="signal peptide" evidence="1">
    <location>
        <begin position="1"/>
        <end position="23"/>
    </location>
</feature>
<proteinExistence type="predicted"/>
<accession>A0AAW2EBF5</accession>
<evidence type="ECO:0000313" key="2">
    <source>
        <dbReference type="EMBL" id="KAL0101001.1"/>
    </source>
</evidence>
<comment type="caution">
    <text evidence="2">The sequence shown here is derived from an EMBL/GenBank/DDBJ whole genome shotgun (WGS) entry which is preliminary data.</text>
</comment>
<feature type="chain" id="PRO_5043811234" description="Secreted protein" evidence="1">
    <location>
        <begin position="24"/>
        <end position="102"/>
    </location>
</feature>
<gene>
    <name evidence="2" type="ORF">PUN28_019422</name>
</gene>
<keyword evidence="1" id="KW-0732">Signal</keyword>
<keyword evidence="3" id="KW-1185">Reference proteome</keyword>
<organism evidence="2 3">
    <name type="scientific">Cardiocondyla obscurior</name>
    <dbReference type="NCBI Taxonomy" id="286306"/>
    <lineage>
        <taxon>Eukaryota</taxon>
        <taxon>Metazoa</taxon>
        <taxon>Ecdysozoa</taxon>
        <taxon>Arthropoda</taxon>
        <taxon>Hexapoda</taxon>
        <taxon>Insecta</taxon>
        <taxon>Pterygota</taxon>
        <taxon>Neoptera</taxon>
        <taxon>Endopterygota</taxon>
        <taxon>Hymenoptera</taxon>
        <taxon>Apocrita</taxon>
        <taxon>Aculeata</taxon>
        <taxon>Formicoidea</taxon>
        <taxon>Formicidae</taxon>
        <taxon>Myrmicinae</taxon>
        <taxon>Cardiocondyla</taxon>
    </lineage>
</organism>
<dbReference type="AlphaFoldDB" id="A0AAW2EBF5"/>
<evidence type="ECO:0008006" key="4">
    <source>
        <dbReference type="Google" id="ProtNLM"/>
    </source>
</evidence>
<reference evidence="2 3" key="1">
    <citation type="submission" date="2023-03" db="EMBL/GenBank/DDBJ databases">
        <title>High recombination rates correlate with genetic variation in Cardiocondyla obscurior ants.</title>
        <authorList>
            <person name="Errbii M."/>
        </authorList>
    </citation>
    <scope>NUCLEOTIDE SEQUENCE [LARGE SCALE GENOMIC DNA]</scope>
    <source>
        <strain evidence="2">Alpha-2009</strain>
        <tissue evidence="2">Whole body</tissue>
    </source>
</reference>
<dbReference type="Proteomes" id="UP001430953">
    <property type="component" value="Unassembled WGS sequence"/>
</dbReference>
<evidence type="ECO:0000256" key="1">
    <source>
        <dbReference type="SAM" id="SignalP"/>
    </source>
</evidence>
<protein>
    <recommendedName>
        <fullName evidence="4">Secreted protein</fullName>
    </recommendedName>
</protein>
<name>A0AAW2EBF5_9HYME</name>
<dbReference type="EMBL" id="JADYXP020000025">
    <property type="protein sequence ID" value="KAL0101001.1"/>
    <property type="molecule type" value="Genomic_DNA"/>
</dbReference>
<sequence length="102" mass="11631">MTLQNIIISISILLIALIEYCEKTARKCQHLTLYKHEVLKMSLKSCLIILSRQKLLFLQLAVLREVSTSFFKMLFIKCKLSVLCITIIRNSSTLAVANSTVK</sequence>